<reference evidence="1 2" key="1">
    <citation type="submission" date="2024-06" db="EMBL/GenBank/DDBJ databases">
        <authorList>
            <person name="Kim D.-U."/>
        </authorList>
    </citation>
    <scope>NUCLEOTIDE SEQUENCE [LARGE SCALE GENOMIC DNA]</scope>
    <source>
        <strain evidence="1 2">KACC15460</strain>
    </source>
</reference>
<comment type="caution">
    <text evidence="1">The sequence shown here is derived from an EMBL/GenBank/DDBJ whole genome shotgun (WGS) entry which is preliminary data.</text>
</comment>
<sequence>MLAAIIAAAATVITLILTVMNKRGEEYRTAQRDVIAEDLKSIGKAVHEVIALSTIQRKVMGSPQHAERYRAAAEAAKRLKEKRLDVRYTLWGLDEAFRTLARLPDWLGHAKPAPDVATHILADGKALGVQIDLAVRNAYVTGAPPGIWRLFRVMRAVKRFRKRYESFSASRA</sequence>
<accession>A0ABV2DHF9</accession>
<dbReference type="RefSeq" id="WP_354461273.1">
    <property type="nucleotide sequence ID" value="NZ_JBEWSZ010000001.1"/>
</dbReference>
<evidence type="ECO:0000313" key="1">
    <source>
        <dbReference type="EMBL" id="MET2829324.1"/>
    </source>
</evidence>
<gene>
    <name evidence="1" type="ORF">ABVQ20_20345</name>
</gene>
<proteinExistence type="predicted"/>
<organism evidence="1 2">
    <name type="scientific">Mesorhizobium shangrilense</name>
    <dbReference type="NCBI Taxonomy" id="460060"/>
    <lineage>
        <taxon>Bacteria</taxon>
        <taxon>Pseudomonadati</taxon>
        <taxon>Pseudomonadota</taxon>
        <taxon>Alphaproteobacteria</taxon>
        <taxon>Hyphomicrobiales</taxon>
        <taxon>Phyllobacteriaceae</taxon>
        <taxon>Mesorhizobium</taxon>
    </lineage>
</organism>
<dbReference type="EMBL" id="JBEWSZ010000001">
    <property type="protein sequence ID" value="MET2829324.1"/>
    <property type="molecule type" value="Genomic_DNA"/>
</dbReference>
<dbReference type="Proteomes" id="UP001548832">
    <property type="component" value="Unassembled WGS sequence"/>
</dbReference>
<keyword evidence="2" id="KW-1185">Reference proteome</keyword>
<protein>
    <submittedName>
        <fullName evidence="1">Uncharacterized protein</fullName>
    </submittedName>
</protein>
<evidence type="ECO:0000313" key="2">
    <source>
        <dbReference type="Proteomes" id="UP001548832"/>
    </source>
</evidence>
<name>A0ABV2DHF9_9HYPH</name>